<evidence type="ECO:0000313" key="2">
    <source>
        <dbReference type="Proteomes" id="UP000806378"/>
    </source>
</evidence>
<protein>
    <submittedName>
        <fullName evidence="1">Uncharacterized protein</fullName>
    </submittedName>
</protein>
<dbReference type="EMBL" id="MU089519">
    <property type="protein sequence ID" value="KAF7852140.1"/>
    <property type="molecule type" value="Genomic_DNA"/>
</dbReference>
<keyword evidence="2" id="KW-1185">Reference proteome</keyword>
<reference evidence="1" key="1">
    <citation type="submission" date="2020-05" db="EMBL/GenBank/DDBJ databases">
        <title>WGS assembly of Corymbia citriodora subspecies variegata.</title>
        <authorList>
            <person name="Barry K."/>
            <person name="Hundley H."/>
            <person name="Shu S."/>
            <person name="Jenkins J."/>
            <person name="Grimwood J."/>
            <person name="Baten A."/>
        </authorList>
    </citation>
    <scope>NUCLEOTIDE SEQUENCE</scope>
    <source>
        <strain evidence="1">CV2-018</strain>
    </source>
</reference>
<evidence type="ECO:0000313" key="1">
    <source>
        <dbReference type="EMBL" id="KAF7852140.1"/>
    </source>
</evidence>
<dbReference type="AlphaFoldDB" id="A0A8T0CXI6"/>
<sequence>MGKAKKMSLISLLFKNHKETPGGNQPWPLQWPSCKHPKTLSFRATGDNDQIFKTVNSVFLDSEMPESLFTTTSEEPEESVSLSTESDVVLDTARRRLRCW</sequence>
<gene>
    <name evidence="1" type="ORF">BT93_L0532</name>
</gene>
<proteinExistence type="predicted"/>
<comment type="caution">
    <text evidence="1">The sequence shown here is derived from an EMBL/GenBank/DDBJ whole genome shotgun (WGS) entry which is preliminary data.</text>
</comment>
<dbReference type="OrthoDB" id="689823at2759"/>
<accession>A0A8T0CXI6</accession>
<name>A0A8T0CXI6_CORYI</name>
<dbReference type="Gramene" id="rna-gnl|WGS:JABURB|Cocit.L0532.1">
    <property type="protein sequence ID" value="cds-KAF7852140.1"/>
    <property type="gene ID" value="gene-BT93_L0532"/>
</dbReference>
<organism evidence="1 2">
    <name type="scientific">Corymbia citriodora subsp. variegata</name>
    <dbReference type="NCBI Taxonomy" id="360336"/>
    <lineage>
        <taxon>Eukaryota</taxon>
        <taxon>Viridiplantae</taxon>
        <taxon>Streptophyta</taxon>
        <taxon>Embryophyta</taxon>
        <taxon>Tracheophyta</taxon>
        <taxon>Spermatophyta</taxon>
        <taxon>Magnoliopsida</taxon>
        <taxon>eudicotyledons</taxon>
        <taxon>Gunneridae</taxon>
        <taxon>Pentapetalae</taxon>
        <taxon>rosids</taxon>
        <taxon>malvids</taxon>
        <taxon>Myrtales</taxon>
        <taxon>Myrtaceae</taxon>
        <taxon>Myrtoideae</taxon>
        <taxon>Eucalypteae</taxon>
        <taxon>Corymbia</taxon>
    </lineage>
</organism>
<dbReference type="Proteomes" id="UP000806378">
    <property type="component" value="Unassembled WGS sequence"/>
</dbReference>